<feature type="domain" description="Tyr recombinase" evidence="5">
    <location>
        <begin position="178"/>
        <end position="362"/>
    </location>
</feature>
<dbReference type="PROSITE" id="PS51900">
    <property type="entry name" value="CB"/>
    <property type="match status" value="1"/>
</dbReference>
<dbReference type="Gene3D" id="1.10.150.130">
    <property type="match status" value="1"/>
</dbReference>
<evidence type="ECO:0000259" key="6">
    <source>
        <dbReference type="PROSITE" id="PS51900"/>
    </source>
</evidence>
<keyword evidence="8" id="KW-1185">Reference proteome</keyword>
<keyword evidence="3" id="KW-0233">DNA recombination</keyword>
<dbReference type="EMBL" id="FO117623">
    <property type="protein sequence ID" value="CCG01643.1"/>
    <property type="molecule type" value="Genomic_DNA"/>
</dbReference>
<evidence type="ECO:0000256" key="4">
    <source>
        <dbReference type="PROSITE-ProRule" id="PRU01248"/>
    </source>
</evidence>
<name>H6RRK0_BLASD</name>
<evidence type="ECO:0000313" key="8">
    <source>
        <dbReference type="Proteomes" id="UP000007517"/>
    </source>
</evidence>
<dbReference type="KEGG" id="bsd:BLASA_0688"/>
<accession>H6RRK0</accession>
<dbReference type="OrthoDB" id="1822491at2"/>
<gene>
    <name evidence="7" type="ordered locus">BLASA_0688</name>
</gene>
<evidence type="ECO:0000313" key="7">
    <source>
        <dbReference type="EMBL" id="CCG01643.1"/>
    </source>
</evidence>
<dbReference type="InterPro" id="IPR013762">
    <property type="entry name" value="Integrase-like_cat_sf"/>
</dbReference>
<keyword evidence="2 4" id="KW-0238">DNA-binding</keyword>
<dbReference type="Proteomes" id="UP000007517">
    <property type="component" value="Chromosome"/>
</dbReference>
<dbReference type="InterPro" id="IPR002104">
    <property type="entry name" value="Integrase_catalytic"/>
</dbReference>
<organism evidence="7 8">
    <name type="scientific">Blastococcus saxobsidens (strain DD2)</name>
    <dbReference type="NCBI Taxonomy" id="1146883"/>
    <lineage>
        <taxon>Bacteria</taxon>
        <taxon>Bacillati</taxon>
        <taxon>Actinomycetota</taxon>
        <taxon>Actinomycetes</taxon>
        <taxon>Geodermatophilales</taxon>
        <taxon>Geodermatophilaceae</taxon>
        <taxon>Blastococcus</taxon>
    </lineage>
</organism>
<dbReference type="GO" id="GO:0003677">
    <property type="term" value="F:DNA binding"/>
    <property type="evidence" value="ECO:0007669"/>
    <property type="project" value="UniProtKB-UniRule"/>
</dbReference>
<dbReference type="AlphaFoldDB" id="H6RRK0"/>
<evidence type="ECO:0000256" key="1">
    <source>
        <dbReference type="ARBA" id="ARBA00008857"/>
    </source>
</evidence>
<proteinExistence type="inferred from homology"/>
<dbReference type="GO" id="GO:0006310">
    <property type="term" value="P:DNA recombination"/>
    <property type="evidence" value="ECO:0007669"/>
    <property type="project" value="UniProtKB-KW"/>
</dbReference>
<dbReference type="RefSeq" id="WP_014374555.1">
    <property type="nucleotide sequence ID" value="NC_016943.1"/>
</dbReference>
<dbReference type="PANTHER" id="PTHR30349:SF64">
    <property type="entry name" value="PROPHAGE INTEGRASE INTD-RELATED"/>
    <property type="match status" value="1"/>
</dbReference>
<dbReference type="InterPro" id="IPR044068">
    <property type="entry name" value="CB"/>
</dbReference>
<dbReference type="PANTHER" id="PTHR30349">
    <property type="entry name" value="PHAGE INTEGRASE-RELATED"/>
    <property type="match status" value="1"/>
</dbReference>
<dbReference type="InterPro" id="IPR050090">
    <property type="entry name" value="Tyrosine_recombinase_XerCD"/>
</dbReference>
<dbReference type="PROSITE" id="PS51898">
    <property type="entry name" value="TYR_RECOMBINASE"/>
    <property type="match status" value="1"/>
</dbReference>
<dbReference type="STRING" id="1146883.BLASA_0688"/>
<dbReference type="eggNOG" id="COG4974">
    <property type="taxonomic scope" value="Bacteria"/>
</dbReference>
<evidence type="ECO:0000256" key="3">
    <source>
        <dbReference type="ARBA" id="ARBA00023172"/>
    </source>
</evidence>
<dbReference type="Pfam" id="PF00589">
    <property type="entry name" value="Phage_integrase"/>
    <property type="match status" value="1"/>
</dbReference>
<evidence type="ECO:0000259" key="5">
    <source>
        <dbReference type="PROSITE" id="PS51898"/>
    </source>
</evidence>
<dbReference type="Gene3D" id="1.10.443.10">
    <property type="entry name" value="Intergrase catalytic core"/>
    <property type="match status" value="1"/>
</dbReference>
<comment type="similarity">
    <text evidence="1">Belongs to the 'phage' integrase family.</text>
</comment>
<dbReference type="CDD" id="cd01189">
    <property type="entry name" value="INT_ICEBs1_C_like"/>
    <property type="match status" value="1"/>
</dbReference>
<protein>
    <submittedName>
        <fullName evidence="7">Site-specific recombinase XerD</fullName>
    </submittedName>
</protein>
<evidence type="ECO:0000256" key="2">
    <source>
        <dbReference type="ARBA" id="ARBA00023125"/>
    </source>
</evidence>
<dbReference type="InterPro" id="IPR010998">
    <property type="entry name" value="Integrase_recombinase_N"/>
</dbReference>
<sequence>MATIQDRWHRKNRETGKLERTALYGKGKRYRPHFRDPSGREVTKAFDRKVDAQRWLDEQTVALVHGSYVHPERSRLTVGQWAETWLAGRAHLTPKTLASYRSLLSTRVLPTWERVPLSKVAHSDVVTWVAAMRAEGLSASRTRQAYHILTSMLDAAVRDGRLARNPAAGVDLPRLPTTDRRYLTHAELAHLAEHCGPHRLLVLVLGYTGLRWGEAAALRMRRVDLLRRRIEVAESVTDVNGRMVFGPPKSHARRRVPVPRFLRDDLTGQLAGLGPDDLVFPSQAGTPLRVQNFRRRQFDRAAAAAGLEGLVPHELRHTAASLAIASGASIKGVQSMLGHASAAMTLDRYGHLFGDELDAVADRMDAARADWLRTEGGSAPVRRLG</sequence>
<reference evidence="8" key="2">
    <citation type="submission" date="2012-02" db="EMBL/GenBank/DDBJ databases">
        <title>Complete genome sequence of Blastococcus saxobsidens strain DD2.</title>
        <authorList>
            <person name="Genoscope."/>
        </authorList>
    </citation>
    <scope>NUCLEOTIDE SEQUENCE [LARGE SCALE GENOMIC DNA]</scope>
    <source>
        <strain evidence="8">DD2</strain>
    </source>
</reference>
<dbReference type="SUPFAM" id="SSF56349">
    <property type="entry name" value="DNA breaking-rejoining enzymes"/>
    <property type="match status" value="1"/>
</dbReference>
<feature type="domain" description="Core-binding (CB)" evidence="6">
    <location>
        <begin position="76"/>
        <end position="157"/>
    </location>
</feature>
<dbReference type="HOGENOM" id="CLU_027562_17_5_11"/>
<dbReference type="InterPro" id="IPR011010">
    <property type="entry name" value="DNA_brk_join_enz"/>
</dbReference>
<reference evidence="7 8" key="1">
    <citation type="journal article" date="2012" name="J. Bacteriol.">
        <title>Genome Sequence of Blastococcus saxobsidens DD2, a Stone-Inhabiting Bacterium.</title>
        <authorList>
            <person name="Chouaia B."/>
            <person name="Crotti E."/>
            <person name="Brusetti L."/>
            <person name="Daffonchio D."/>
            <person name="Essoussi I."/>
            <person name="Nouioui I."/>
            <person name="Sbissi I."/>
            <person name="Ghodhbane-Gtari F."/>
            <person name="Gtari M."/>
            <person name="Vacherie B."/>
            <person name="Barbe V."/>
            <person name="Medigue C."/>
            <person name="Gury J."/>
            <person name="Pujic P."/>
            <person name="Normand P."/>
        </authorList>
    </citation>
    <scope>NUCLEOTIDE SEQUENCE [LARGE SCALE GENOMIC DNA]</scope>
    <source>
        <strain evidence="7 8">DD2</strain>
    </source>
</reference>
<dbReference type="GO" id="GO:0015074">
    <property type="term" value="P:DNA integration"/>
    <property type="evidence" value="ECO:0007669"/>
    <property type="project" value="InterPro"/>
</dbReference>